<name>A0A843VSV2_COLES</name>
<dbReference type="InterPro" id="IPR021109">
    <property type="entry name" value="Peptidase_aspartic_dom_sf"/>
</dbReference>
<evidence type="ECO:0000313" key="1">
    <source>
        <dbReference type="EMBL" id="MQL96610.1"/>
    </source>
</evidence>
<dbReference type="Proteomes" id="UP000652761">
    <property type="component" value="Unassembled WGS sequence"/>
</dbReference>
<dbReference type="AlphaFoldDB" id="A0A843VSV2"/>
<sequence>MCIEERGLFGCFYLLKMKDYDAILGQDWLEEHYALVDCRGKKITFRIPGEDEFSHPLPRNLAGTFVISAMKAIRIMNKGETGVPWLEEDIVRSDSDGICHWESPMPPGFDHGWKRPHPTPMSIPPQAGDMLSYGLV</sequence>
<evidence type="ECO:0000313" key="2">
    <source>
        <dbReference type="Proteomes" id="UP000652761"/>
    </source>
</evidence>
<dbReference type="Pfam" id="PF08284">
    <property type="entry name" value="RVP_2"/>
    <property type="match status" value="1"/>
</dbReference>
<reference evidence="1" key="1">
    <citation type="submission" date="2017-07" db="EMBL/GenBank/DDBJ databases">
        <title>Taro Niue Genome Assembly and Annotation.</title>
        <authorList>
            <person name="Atibalentja N."/>
            <person name="Keating K."/>
            <person name="Fields C.J."/>
        </authorList>
    </citation>
    <scope>NUCLEOTIDE SEQUENCE</scope>
    <source>
        <strain evidence="1">Niue_2</strain>
        <tissue evidence="1">Leaf</tissue>
    </source>
</reference>
<gene>
    <name evidence="1" type="ORF">Taro_029290</name>
</gene>
<comment type="caution">
    <text evidence="1">The sequence shown here is derived from an EMBL/GenBank/DDBJ whole genome shotgun (WGS) entry which is preliminary data.</text>
</comment>
<proteinExistence type="predicted"/>
<dbReference type="Gene3D" id="2.40.70.10">
    <property type="entry name" value="Acid Proteases"/>
    <property type="match status" value="1"/>
</dbReference>
<dbReference type="EMBL" id="NMUH01001936">
    <property type="protein sequence ID" value="MQL96610.1"/>
    <property type="molecule type" value="Genomic_DNA"/>
</dbReference>
<accession>A0A843VSV2</accession>
<organism evidence="1 2">
    <name type="scientific">Colocasia esculenta</name>
    <name type="common">Wild taro</name>
    <name type="synonym">Arum esculentum</name>
    <dbReference type="NCBI Taxonomy" id="4460"/>
    <lineage>
        <taxon>Eukaryota</taxon>
        <taxon>Viridiplantae</taxon>
        <taxon>Streptophyta</taxon>
        <taxon>Embryophyta</taxon>
        <taxon>Tracheophyta</taxon>
        <taxon>Spermatophyta</taxon>
        <taxon>Magnoliopsida</taxon>
        <taxon>Liliopsida</taxon>
        <taxon>Araceae</taxon>
        <taxon>Aroideae</taxon>
        <taxon>Colocasieae</taxon>
        <taxon>Colocasia</taxon>
    </lineage>
</organism>
<protein>
    <submittedName>
        <fullName evidence="1">Uncharacterized protein</fullName>
    </submittedName>
</protein>
<keyword evidence="2" id="KW-1185">Reference proteome</keyword>
<dbReference type="OrthoDB" id="1751882at2759"/>